<protein>
    <submittedName>
        <fullName evidence="1">Uncharacterized protein</fullName>
    </submittedName>
</protein>
<proteinExistence type="predicted"/>
<evidence type="ECO:0000313" key="1">
    <source>
        <dbReference type="EMBL" id="QCD93783.1"/>
    </source>
</evidence>
<dbReference type="Proteomes" id="UP000501690">
    <property type="component" value="Linkage Group LG5"/>
</dbReference>
<organism evidence="1 2">
    <name type="scientific">Vigna unguiculata</name>
    <name type="common">Cowpea</name>
    <dbReference type="NCBI Taxonomy" id="3917"/>
    <lineage>
        <taxon>Eukaryota</taxon>
        <taxon>Viridiplantae</taxon>
        <taxon>Streptophyta</taxon>
        <taxon>Embryophyta</taxon>
        <taxon>Tracheophyta</taxon>
        <taxon>Spermatophyta</taxon>
        <taxon>Magnoliopsida</taxon>
        <taxon>eudicotyledons</taxon>
        <taxon>Gunneridae</taxon>
        <taxon>Pentapetalae</taxon>
        <taxon>rosids</taxon>
        <taxon>fabids</taxon>
        <taxon>Fabales</taxon>
        <taxon>Fabaceae</taxon>
        <taxon>Papilionoideae</taxon>
        <taxon>50 kb inversion clade</taxon>
        <taxon>NPAAA clade</taxon>
        <taxon>indigoferoid/millettioid clade</taxon>
        <taxon>Phaseoleae</taxon>
        <taxon>Vigna</taxon>
    </lineage>
</organism>
<dbReference type="EMBL" id="CP039349">
    <property type="protein sequence ID" value="QCD93783.1"/>
    <property type="molecule type" value="Genomic_DNA"/>
</dbReference>
<keyword evidence="2" id="KW-1185">Reference proteome</keyword>
<accession>A0A4D6LZ54</accession>
<name>A0A4D6LZ54_VIGUN</name>
<evidence type="ECO:0000313" key="2">
    <source>
        <dbReference type="Proteomes" id="UP000501690"/>
    </source>
</evidence>
<gene>
    <name evidence="1" type="ORF">DEO72_LG5g1859</name>
</gene>
<dbReference type="AlphaFoldDB" id="A0A4D6LZ54"/>
<reference evidence="1 2" key="1">
    <citation type="submission" date="2019-04" db="EMBL/GenBank/DDBJ databases">
        <title>An improved genome assembly and genetic linkage map for asparagus bean, Vigna unguiculata ssp. sesquipedialis.</title>
        <authorList>
            <person name="Xia Q."/>
            <person name="Zhang R."/>
            <person name="Dong Y."/>
        </authorList>
    </citation>
    <scope>NUCLEOTIDE SEQUENCE [LARGE SCALE GENOMIC DNA]</scope>
    <source>
        <tissue evidence="1">Leaf</tissue>
    </source>
</reference>
<sequence length="203" mass="22100">MTLASRVSVRMLAQWQQAHVREEDDGCGFGVLNVVVAAMEVLLAVADLRSREEELVVTITNGDVQMLIRVRCREAHGGAADLWCGRREKMVKVRIAAMTGSSPATSDGGWLVAMTLASRVSVRMLAQWQQAHVREEDDGCGFGVLNVVVAAMEVLLAVADLRSREEELVVTITNGDVQMLVRFCNGEDGRANGADEHGDCYVV</sequence>